<proteinExistence type="inferred from homology"/>
<dbReference type="PANTHER" id="PTHR43675:SF8">
    <property type="entry name" value="ARSENITE METHYLTRANSFERASE"/>
    <property type="match status" value="1"/>
</dbReference>
<dbReference type="GO" id="GO:0032259">
    <property type="term" value="P:methylation"/>
    <property type="evidence" value="ECO:0007669"/>
    <property type="project" value="UniProtKB-KW"/>
</dbReference>
<dbReference type="Pfam" id="PF13847">
    <property type="entry name" value="Methyltransf_31"/>
    <property type="match status" value="1"/>
</dbReference>
<dbReference type="InterPro" id="IPR025714">
    <property type="entry name" value="Methyltranfer_dom"/>
</dbReference>
<name>A0AAN6ZUK0_9PEZI</name>
<dbReference type="Gene3D" id="3.40.50.150">
    <property type="entry name" value="Vaccinia Virus protein VP39"/>
    <property type="match status" value="1"/>
</dbReference>
<evidence type="ECO:0000256" key="7">
    <source>
        <dbReference type="ARBA" id="ARBA00047943"/>
    </source>
</evidence>
<dbReference type="EMBL" id="MU857059">
    <property type="protein sequence ID" value="KAK4150639.1"/>
    <property type="molecule type" value="Genomic_DNA"/>
</dbReference>
<protein>
    <recommendedName>
        <fullName evidence="5">Arsenite methyltransferase</fullName>
        <ecNumber evidence="4">2.1.1.137</ecNumber>
    </recommendedName>
</protein>
<evidence type="ECO:0000256" key="4">
    <source>
        <dbReference type="ARBA" id="ARBA00034521"/>
    </source>
</evidence>
<dbReference type="InterPro" id="IPR026669">
    <property type="entry name" value="Arsenite_MeTrfase-like"/>
</dbReference>
<sequence length="302" mass="31397">MDSSNIYDKVSEHYSSASRSTSVKYGEAVAKSFGYSADELANIPQDANLGLSCGNPLAIASLKEGETVLDLGSGAGFDIFLASTKVGPSGRAIGIDMNDDMLARANQILTTQPPTTQNNTSFLKANITSIPLPAHTADCIISNCVINLVPRADKSAVFREMYRLLKPSGGGSGGGRIAVSDILAKKPLPEKLSADLAMYVGCIAGASEVGEYERWLREAGFRDVMIVDTKADLNVYLETGEDGEKKGGCCAPPSAGGCGEAETVAAAATTGGSGCCIPAGVVSEKTDLNEFVGSYKIFATKN</sequence>
<keyword evidence="1" id="KW-0808">Transferase</keyword>
<evidence type="ECO:0000256" key="1">
    <source>
        <dbReference type="ARBA" id="ARBA00022679"/>
    </source>
</evidence>
<evidence type="ECO:0000313" key="10">
    <source>
        <dbReference type="EMBL" id="KAK4150639.1"/>
    </source>
</evidence>
<reference evidence="10" key="1">
    <citation type="journal article" date="2023" name="Mol. Phylogenet. Evol.">
        <title>Genome-scale phylogeny and comparative genomics of the fungal order Sordariales.</title>
        <authorList>
            <person name="Hensen N."/>
            <person name="Bonometti L."/>
            <person name="Westerberg I."/>
            <person name="Brannstrom I.O."/>
            <person name="Guillou S."/>
            <person name="Cros-Aarteil S."/>
            <person name="Calhoun S."/>
            <person name="Haridas S."/>
            <person name="Kuo A."/>
            <person name="Mondo S."/>
            <person name="Pangilinan J."/>
            <person name="Riley R."/>
            <person name="LaButti K."/>
            <person name="Andreopoulos B."/>
            <person name="Lipzen A."/>
            <person name="Chen C."/>
            <person name="Yan M."/>
            <person name="Daum C."/>
            <person name="Ng V."/>
            <person name="Clum A."/>
            <person name="Steindorff A."/>
            <person name="Ohm R.A."/>
            <person name="Martin F."/>
            <person name="Silar P."/>
            <person name="Natvig D.O."/>
            <person name="Lalanne C."/>
            <person name="Gautier V."/>
            <person name="Ament-Velasquez S.L."/>
            <person name="Kruys A."/>
            <person name="Hutchinson M.I."/>
            <person name="Powell A.J."/>
            <person name="Barry K."/>
            <person name="Miller A.N."/>
            <person name="Grigoriev I.V."/>
            <person name="Debuchy R."/>
            <person name="Gladieux P."/>
            <person name="Hiltunen Thoren M."/>
            <person name="Johannesson H."/>
        </authorList>
    </citation>
    <scope>NUCLEOTIDE SEQUENCE</scope>
    <source>
        <strain evidence="10">CBS 538.74</strain>
    </source>
</reference>
<comment type="catalytic activity">
    <reaction evidence="8">
        <text>arsenic triglutathione + 3 [thioredoxin]-dithiol + 3 S-adenosyl-L-methionine = trimethylarsine + 3 [thioredoxin]-disulfide + 3 glutathione + 3 S-adenosyl-L-homocysteine + 3 H(+)</text>
        <dbReference type="Rhea" id="RHEA:69432"/>
        <dbReference type="Rhea" id="RHEA-COMP:10698"/>
        <dbReference type="Rhea" id="RHEA-COMP:10700"/>
        <dbReference type="ChEBI" id="CHEBI:15378"/>
        <dbReference type="ChEBI" id="CHEBI:27130"/>
        <dbReference type="ChEBI" id="CHEBI:29950"/>
        <dbReference type="ChEBI" id="CHEBI:50058"/>
        <dbReference type="ChEBI" id="CHEBI:57856"/>
        <dbReference type="ChEBI" id="CHEBI:57925"/>
        <dbReference type="ChEBI" id="CHEBI:59789"/>
        <dbReference type="ChEBI" id="CHEBI:183640"/>
        <dbReference type="EC" id="2.1.1.137"/>
    </reaction>
</comment>
<comment type="similarity">
    <text evidence="3">Belongs to the methyltransferase superfamily. Arsenite methyltransferase family.</text>
</comment>
<keyword evidence="10" id="KW-0489">Methyltransferase</keyword>
<accession>A0AAN6ZUK0</accession>
<evidence type="ECO:0000256" key="6">
    <source>
        <dbReference type="ARBA" id="ARBA00047941"/>
    </source>
</evidence>
<gene>
    <name evidence="10" type="ORF">C8A00DRAFT_46027</name>
</gene>
<organism evidence="10 11">
    <name type="scientific">Chaetomidium leptoderma</name>
    <dbReference type="NCBI Taxonomy" id="669021"/>
    <lineage>
        <taxon>Eukaryota</taxon>
        <taxon>Fungi</taxon>
        <taxon>Dikarya</taxon>
        <taxon>Ascomycota</taxon>
        <taxon>Pezizomycotina</taxon>
        <taxon>Sordariomycetes</taxon>
        <taxon>Sordariomycetidae</taxon>
        <taxon>Sordariales</taxon>
        <taxon>Chaetomiaceae</taxon>
        <taxon>Chaetomidium</taxon>
    </lineage>
</organism>
<evidence type="ECO:0000256" key="3">
    <source>
        <dbReference type="ARBA" id="ARBA00034487"/>
    </source>
</evidence>
<dbReference type="Proteomes" id="UP001302745">
    <property type="component" value="Unassembled WGS sequence"/>
</dbReference>
<keyword evidence="11" id="KW-1185">Reference proteome</keyword>
<dbReference type="AlphaFoldDB" id="A0AAN6ZUK0"/>
<feature type="domain" description="Methyltransferase" evidence="9">
    <location>
        <begin position="63"/>
        <end position="220"/>
    </location>
</feature>
<dbReference type="PANTHER" id="PTHR43675">
    <property type="entry name" value="ARSENITE METHYLTRANSFERASE"/>
    <property type="match status" value="1"/>
</dbReference>
<dbReference type="EC" id="2.1.1.137" evidence="4"/>
<comment type="caution">
    <text evidence="10">The sequence shown here is derived from an EMBL/GenBank/DDBJ whole genome shotgun (WGS) entry which is preliminary data.</text>
</comment>
<evidence type="ECO:0000313" key="11">
    <source>
        <dbReference type="Proteomes" id="UP001302745"/>
    </source>
</evidence>
<dbReference type="SUPFAM" id="SSF53335">
    <property type="entry name" value="S-adenosyl-L-methionine-dependent methyltransferases"/>
    <property type="match status" value="1"/>
</dbReference>
<dbReference type="CDD" id="cd02440">
    <property type="entry name" value="AdoMet_MTases"/>
    <property type="match status" value="1"/>
</dbReference>
<dbReference type="GO" id="GO:0030791">
    <property type="term" value="F:arsenite methyltransferase activity"/>
    <property type="evidence" value="ECO:0007669"/>
    <property type="project" value="UniProtKB-EC"/>
</dbReference>
<dbReference type="InterPro" id="IPR029063">
    <property type="entry name" value="SAM-dependent_MTases_sf"/>
</dbReference>
<evidence type="ECO:0000256" key="8">
    <source>
        <dbReference type="ARBA" id="ARBA00048428"/>
    </source>
</evidence>
<comment type="catalytic activity">
    <reaction evidence="6">
        <text>arsenic triglutathione + [thioredoxin]-dithiol + S-adenosyl-L-methionine + 2 H2O = methylarsonous acid + [thioredoxin]-disulfide + 3 glutathione + S-adenosyl-L-homocysteine + H(+)</text>
        <dbReference type="Rhea" id="RHEA:69460"/>
        <dbReference type="Rhea" id="RHEA-COMP:10698"/>
        <dbReference type="Rhea" id="RHEA-COMP:10700"/>
        <dbReference type="ChEBI" id="CHEBI:15377"/>
        <dbReference type="ChEBI" id="CHEBI:15378"/>
        <dbReference type="ChEBI" id="CHEBI:17826"/>
        <dbReference type="ChEBI" id="CHEBI:29950"/>
        <dbReference type="ChEBI" id="CHEBI:50058"/>
        <dbReference type="ChEBI" id="CHEBI:57856"/>
        <dbReference type="ChEBI" id="CHEBI:57925"/>
        <dbReference type="ChEBI" id="CHEBI:59789"/>
        <dbReference type="ChEBI" id="CHEBI:183640"/>
        <dbReference type="EC" id="2.1.1.137"/>
    </reaction>
</comment>
<evidence type="ECO:0000256" key="2">
    <source>
        <dbReference type="ARBA" id="ARBA00022691"/>
    </source>
</evidence>
<evidence type="ECO:0000256" key="5">
    <source>
        <dbReference type="ARBA" id="ARBA00034545"/>
    </source>
</evidence>
<comment type="catalytic activity">
    <reaction evidence="7">
        <text>arsenic triglutathione + 2 [thioredoxin]-dithiol + 2 S-adenosyl-L-methionine + H2O = dimethylarsinous acid + 2 [thioredoxin]-disulfide + 3 glutathione + 2 S-adenosyl-L-homocysteine + 2 H(+)</text>
        <dbReference type="Rhea" id="RHEA:69464"/>
        <dbReference type="Rhea" id="RHEA-COMP:10698"/>
        <dbReference type="Rhea" id="RHEA-COMP:10700"/>
        <dbReference type="ChEBI" id="CHEBI:15377"/>
        <dbReference type="ChEBI" id="CHEBI:15378"/>
        <dbReference type="ChEBI" id="CHEBI:23808"/>
        <dbReference type="ChEBI" id="CHEBI:29950"/>
        <dbReference type="ChEBI" id="CHEBI:50058"/>
        <dbReference type="ChEBI" id="CHEBI:57856"/>
        <dbReference type="ChEBI" id="CHEBI:57925"/>
        <dbReference type="ChEBI" id="CHEBI:59789"/>
        <dbReference type="ChEBI" id="CHEBI:183640"/>
        <dbReference type="EC" id="2.1.1.137"/>
    </reaction>
</comment>
<reference evidence="10" key="2">
    <citation type="submission" date="2023-05" db="EMBL/GenBank/DDBJ databases">
        <authorList>
            <consortium name="Lawrence Berkeley National Laboratory"/>
            <person name="Steindorff A."/>
            <person name="Hensen N."/>
            <person name="Bonometti L."/>
            <person name="Westerberg I."/>
            <person name="Brannstrom I.O."/>
            <person name="Guillou S."/>
            <person name="Cros-Aarteil S."/>
            <person name="Calhoun S."/>
            <person name="Haridas S."/>
            <person name="Kuo A."/>
            <person name="Mondo S."/>
            <person name="Pangilinan J."/>
            <person name="Riley R."/>
            <person name="Labutti K."/>
            <person name="Andreopoulos B."/>
            <person name="Lipzen A."/>
            <person name="Chen C."/>
            <person name="Yanf M."/>
            <person name="Daum C."/>
            <person name="Ng V."/>
            <person name="Clum A."/>
            <person name="Ohm R."/>
            <person name="Martin F."/>
            <person name="Silar P."/>
            <person name="Natvig D."/>
            <person name="Lalanne C."/>
            <person name="Gautier V."/>
            <person name="Ament-Velasquez S.L."/>
            <person name="Kruys A."/>
            <person name="Hutchinson M.I."/>
            <person name="Powell A.J."/>
            <person name="Barry K."/>
            <person name="Miller A.N."/>
            <person name="Grigoriev I.V."/>
            <person name="Debuchy R."/>
            <person name="Gladieux P."/>
            <person name="Thoren M.H."/>
            <person name="Johannesson H."/>
        </authorList>
    </citation>
    <scope>NUCLEOTIDE SEQUENCE</scope>
    <source>
        <strain evidence="10">CBS 538.74</strain>
    </source>
</reference>
<keyword evidence="2" id="KW-0949">S-adenosyl-L-methionine</keyword>
<evidence type="ECO:0000259" key="9">
    <source>
        <dbReference type="Pfam" id="PF13847"/>
    </source>
</evidence>